<feature type="compositionally biased region" description="Polar residues" evidence="1">
    <location>
        <begin position="347"/>
        <end position="375"/>
    </location>
</feature>
<evidence type="ECO:0000313" key="2">
    <source>
        <dbReference type="EMBL" id="KAK6503827.1"/>
    </source>
</evidence>
<dbReference type="SUPFAM" id="SSF53167">
    <property type="entry name" value="Purine and uridine phosphorylases"/>
    <property type="match status" value="1"/>
</dbReference>
<protein>
    <recommendedName>
        <fullName evidence="4">Nucleoside phosphorylase domain-containing protein</fullName>
    </recommendedName>
</protein>
<keyword evidence="3" id="KW-1185">Reference proteome</keyword>
<dbReference type="PANTHER" id="PTHR46082:SF6">
    <property type="entry name" value="AAA+ ATPASE DOMAIN-CONTAINING PROTEIN-RELATED"/>
    <property type="match status" value="1"/>
</dbReference>
<accession>A0AAV9WAB2</accession>
<feature type="compositionally biased region" description="Low complexity" evidence="1">
    <location>
        <begin position="382"/>
        <end position="394"/>
    </location>
</feature>
<dbReference type="PANTHER" id="PTHR46082">
    <property type="entry name" value="ATP/GTP-BINDING PROTEIN-RELATED"/>
    <property type="match status" value="1"/>
</dbReference>
<dbReference type="Gene3D" id="3.40.50.1580">
    <property type="entry name" value="Nucleoside phosphorylase domain"/>
    <property type="match status" value="1"/>
</dbReference>
<dbReference type="InterPro" id="IPR053137">
    <property type="entry name" value="NLR-like"/>
</dbReference>
<dbReference type="EMBL" id="JAVHJL010000005">
    <property type="protein sequence ID" value="KAK6503827.1"/>
    <property type="molecule type" value="Genomic_DNA"/>
</dbReference>
<gene>
    <name evidence="2" type="ORF">TWF481_008833</name>
</gene>
<evidence type="ECO:0008006" key="4">
    <source>
        <dbReference type="Google" id="ProtNLM"/>
    </source>
</evidence>
<organism evidence="2 3">
    <name type="scientific">Arthrobotrys musiformis</name>
    <dbReference type="NCBI Taxonomy" id="47236"/>
    <lineage>
        <taxon>Eukaryota</taxon>
        <taxon>Fungi</taxon>
        <taxon>Dikarya</taxon>
        <taxon>Ascomycota</taxon>
        <taxon>Pezizomycotina</taxon>
        <taxon>Orbiliomycetes</taxon>
        <taxon>Orbiliales</taxon>
        <taxon>Orbiliaceae</taxon>
        <taxon>Arthrobotrys</taxon>
    </lineage>
</organism>
<dbReference type="AlphaFoldDB" id="A0AAV9WAB2"/>
<feature type="region of interest" description="Disordered" evidence="1">
    <location>
        <begin position="347"/>
        <end position="395"/>
    </location>
</feature>
<dbReference type="GO" id="GO:0003824">
    <property type="term" value="F:catalytic activity"/>
    <property type="evidence" value="ECO:0007669"/>
    <property type="project" value="InterPro"/>
</dbReference>
<dbReference type="Proteomes" id="UP001370758">
    <property type="component" value="Unassembled WGS sequence"/>
</dbReference>
<proteinExistence type="predicted"/>
<comment type="caution">
    <text evidence="2">The sequence shown here is derived from an EMBL/GenBank/DDBJ whole genome shotgun (WGS) entry which is preliminary data.</text>
</comment>
<reference evidence="2 3" key="1">
    <citation type="submission" date="2023-08" db="EMBL/GenBank/DDBJ databases">
        <authorList>
            <person name="Palmer J.M."/>
        </authorList>
    </citation>
    <scope>NUCLEOTIDE SEQUENCE [LARGE SCALE GENOMIC DNA]</scope>
    <source>
        <strain evidence="2 3">TWF481</strain>
    </source>
</reference>
<name>A0AAV9WAB2_9PEZI</name>
<dbReference type="InterPro" id="IPR035994">
    <property type="entry name" value="Nucleoside_phosphorylase_sf"/>
</dbReference>
<evidence type="ECO:0000256" key="1">
    <source>
        <dbReference type="SAM" id="MobiDB-lite"/>
    </source>
</evidence>
<evidence type="ECO:0000313" key="3">
    <source>
        <dbReference type="Proteomes" id="UP001370758"/>
    </source>
</evidence>
<sequence length="467" mass="50736">MVLLSKHEYTVGWLTPLPAEFSAAESMFDNEHEVPRDYDGQSENSYVFGEIGGVNVVAASLHMGANGYVSAATVARGFNRDFPDLKLRFLVGIAGGVPSESNDIRLGDVVVGTPGTGSPAIIKYDSERMRQDGVFQQVGNIDKPPHRAICAIQTVRGRGDEPIRLAVFNVLEDAFEKSRNQMLLPPLDVDYLFKWDYQHKGRDSESCSSYCNPKSDNLVRYRPPRTSWISTKQVPGVPLDPRWGPGGSRKFKYASKPAPLIHYGTIASGDTLVCDGEARERIRERAGALCIETEAAGVMDVWPCLVVNGISDYSDSHKNREWQGYAAGTAAAFTKFLLMSLHDGQSSAIAPSSDTKQRSEGTSSALSTPVSTPSKSAPLPQPYSTTHTPPSSSTKQLPLINQFITDCDGTVTTANLYDATILEGRSVIHGNQTFQAEGTIDLRGAEGGRKVFMSGSQKFITKGSILF</sequence>
<dbReference type="GO" id="GO:0009116">
    <property type="term" value="P:nucleoside metabolic process"/>
    <property type="evidence" value="ECO:0007669"/>
    <property type="project" value="InterPro"/>
</dbReference>